<evidence type="ECO:0000313" key="3">
    <source>
        <dbReference type="EMBL" id="BBO22702.1"/>
    </source>
</evidence>
<keyword evidence="2" id="KW-0812">Transmembrane</keyword>
<feature type="transmembrane region" description="Helical" evidence="2">
    <location>
        <begin position="216"/>
        <end position="247"/>
    </location>
</feature>
<name>A0A809RSL5_9BACT</name>
<keyword evidence="2" id="KW-1133">Transmembrane helix</keyword>
<evidence type="ECO:0000256" key="1">
    <source>
        <dbReference type="SAM" id="MobiDB-lite"/>
    </source>
</evidence>
<dbReference type="KEGG" id="npy:NPRO_02970"/>
<dbReference type="EMBL" id="AP021858">
    <property type="protein sequence ID" value="BBO22702.1"/>
    <property type="molecule type" value="Genomic_DNA"/>
</dbReference>
<feature type="transmembrane region" description="Helical" evidence="2">
    <location>
        <begin position="185"/>
        <end position="204"/>
    </location>
</feature>
<feature type="transmembrane region" description="Helical" evidence="2">
    <location>
        <begin position="129"/>
        <end position="151"/>
    </location>
</feature>
<feature type="region of interest" description="Disordered" evidence="1">
    <location>
        <begin position="283"/>
        <end position="310"/>
    </location>
</feature>
<gene>
    <name evidence="3" type="ORF">NPRO_02970</name>
</gene>
<dbReference type="Proteomes" id="UP000662873">
    <property type="component" value="Chromosome"/>
</dbReference>
<reference evidence="3" key="1">
    <citation type="journal article" name="DNA Res.">
        <title>The physiological potential of anammox bacteria as revealed by their core genome structure.</title>
        <authorList>
            <person name="Okubo T."/>
            <person name="Toyoda A."/>
            <person name="Fukuhara K."/>
            <person name="Uchiyama I."/>
            <person name="Harigaya Y."/>
            <person name="Kuroiwa M."/>
            <person name="Suzuki T."/>
            <person name="Murakami Y."/>
            <person name="Suwa Y."/>
            <person name="Takami H."/>
        </authorList>
    </citation>
    <scope>NUCLEOTIDE SEQUENCE</scope>
    <source>
        <strain evidence="3">317325-2</strain>
    </source>
</reference>
<sequence length="310" mass="31984">MSADRESAGRPLAAFFGALLFLALLSLTLSYVAVPIRWLEVVGLGVAAVFVGLPIAAVFAVGIWSWSPSKAVLFIVVGALAHAGPPVLAHLTGNAGAAPAMFALSQVGLIAWTTGLGALLATLLRDKNLLIPVSLFLAAFDIFLVLTPMGFTRQIIEQAPETLAKVGWAIPAASSAPTVGPVTPMAHIGPADFVFAAMFSVALVRFDLRHRATMIWLVPALIAYLGIVYFVGPLPALVPIGVCVLAVNAPEFKLSAQEWLGTALVVLIAGLLIGWSVWRGRPSGPSSGAPNPAGSGSAGSPEPAIPNPPP</sequence>
<keyword evidence="2" id="KW-0472">Membrane</keyword>
<feature type="compositionally biased region" description="Low complexity" evidence="1">
    <location>
        <begin position="283"/>
        <end position="302"/>
    </location>
</feature>
<evidence type="ECO:0000256" key="2">
    <source>
        <dbReference type="SAM" id="Phobius"/>
    </source>
</evidence>
<evidence type="ECO:0000313" key="4">
    <source>
        <dbReference type="Proteomes" id="UP000662873"/>
    </source>
</evidence>
<organism evidence="3 4">
    <name type="scientific">Candidatus Nitrosymbiomonas proteolyticus</name>
    <dbReference type="NCBI Taxonomy" id="2608984"/>
    <lineage>
        <taxon>Bacteria</taxon>
        <taxon>Bacillati</taxon>
        <taxon>Armatimonadota</taxon>
        <taxon>Armatimonadota incertae sedis</taxon>
        <taxon>Candidatus Nitrosymbiomonas</taxon>
    </lineage>
</organism>
<dbReference type="AlphaFoldDB" id="A0A809RSL5"/>
<feature type="transmembrane region" description="Helical" evidence="2">
    <location>
        <begin position="71"/>
        <end position="88"/>
    </location>
</feature>
<feature type="transmembrane region" description="Helical" evidence="2">
    <location>
        <begin position="12"/>
        <end position="36"/>
    </location>
</feature>
<protein>
    <submittedName>
        <fullName evidence="3">Hypothetical conserved protein</fullName>
    </submittedName>
</protein>
<feature type="transmembrane region" description="Helical" evidence="2">
    <location>
        <begin position="259"/>
        <end position="278"/>
    </location>
</feature>
<accession>A0A809RSL5</accession>
<feature type="transmembrane region" description="Helical" evidence="2">
    <location>
        <begin position="42"/>
        <end position="64"/>
    </location>
</feature>
<feature type="transmembrane region" description="Helical" evidence="2">
    <location>
        <begin position="100"/>
        <end position="122"/>
    </location>
</feature>
<proteinExistence type="predicted"/>